<dbReference type="OrthoDB" id="4965902at2"/>
<accession>A0A1X1T2J0</accession>
<evidence type="ECO:0000313" key="4">
    <source>
        <dbReference type="Proteomes" id="UP000467201"/>
    </source>
</evidence>
<gene>
    <name evidence="2" type="ORF">AWC01_14490</name>
    <name evidence="1" type="ORF">MDOR_34990</name>
</gene>
<name>A0A1X1T2J0_9MYCO</name>
<dbReference type="AlphaFoldDB" id="A0A1X1T2J0"/>
<evidence type="ECO:0000313" key="1">
    <source>
        <dbReference type="EMBL" id="BBZ09330.1"/>
    </source>
</evidence>
<evidence type="ECO:0000313" key="2">
    <source>
        <dbReference type="EMBL" id="ORV38478.1"/>
    </source>
</evidence>
<dbReference type="EMBL" id="AP022605">
    <property type="protein sequence ID" value="BBZ09330.1"/>
    <property type="molecule type" value="Genomic_DNA"/>
</dbReference>
<dbReference type="RefSeq" id="WP_085192060.1">
    <property type="nucleotide sequence ID" value="NZ_AP022605.1"/>
</dbReference>
<dbReference type="KEGG" id="mdr:MDOR_34990"/>
<sequence>MTDIAAYERQVMRAVNTRLHAHLARAGEANIDPEVFGDPDDLAEAMVAALPHSHVFDEIAGPFYDTAGLTRWLGITRQALHQRAAKNAILACPLADGSTVYPAWQFLPDGATLPSLAEVLGILGDGDDPWMVALWLRAPSALLDGERPSDWLRDGGDPQPVLAMARDTAEGWRR</sequence>
<dbReference type="EMBL" id="LQOS01000041">
    <property type="protein sequence ID" value="ORV38478.1"/>
    <property type="molecule type" value="Genomic_DNA"/>
</dbReference>
<reference evidence="1" key="3">
    <citation type="submission" date="2020-02" db="EMBL/GenBank/DDBJ databases">
        <authorList>
            <person name="Matsumoto Y."/>
            <person name="Motooka D."/>
            <person name="Nakamura S."/>
        </authorList>
    </citation>
    <scope>NUCLEOTIDE SEQUENCE</scope>
    <source>
        <strain evidence="1">JCM 12405</strain>
    </source>
</reference>
<reference evidence="2 3" key="1">
    <citation type="submission" date="2016-01" db="EMBL/GenBank/DDBJ databases">
        <title>The new phylogeny of the genus Mycobacterium.</title>
        <authorList>
            <person name="Tarcisio F."/>
            <person name="Conor M."/>
            <person name="Antonella G."/>
            <person name="Elisabetta G."/>
            <person name="Giulia F.S."/>
            <person name="Sara T."/>
            <person name="Anna F."/>
            <person name="Clotilde B."/>
            <person name="Roberto B."/>
            <person name="Veronica D.S."/>
            <person name="Fabio R."/>
            <person name="Monica P."/>
            <person name="Olivier J."/>
            <person name="Enrico T."/>
            <person name="Nicola S."/>
        </authorList>
    </citation>
    <scope>NUCLEOTIDE SEQUENCE [LARGE SCALE GENOMIC DNA]</scope>
    <source>
        <strain evidence="2 3">DSM 44339</strain>
    </source>
</reference>
<protein>
    <submittedName>
        <fullName evidence="2">XRE family transcriptional regulator</fullName>
    </submittedName>
</protein>
<dbReference type="STRING" id="126673.AWC01_14490"/>
<reference evidence="1 4" key="2">
    <citation type="journal article" date="2019" name="Emerg. Microbes Infect.">
        <title>Comprehensive subspecies identification of 175 nontuberculous mycobacteria species based on 7547 genomic profiles.</title>
        <authorList>
            <person name="Matsumoto Y."/>
            <person name="Kinjo T."/>
            <person name="Motooka D."/>
            <person name="Nabeya D."/>
            <person name="Jung N."/>
            <person name="Uechi K."/>
            <person name="Horii T."/>
            <person name="Iida T."/>
            <person name="Fujita J."/>
            <person name="Nakamura S."/>
        </authorList>
    </citation>
    <scope>NUCLEOTIDE SEQUENCE [LARGE SCALE GENOMIC DNA]</scope>
    <source>
        <strain evidence="1 4">JCM 12405</strain>
    </source>
</reference>
<proteinExistence type="predicted"/>
<dbReference type="Proteomes" id="UP000193564">
    <property type="component" value="Unassembled WGS sequence"/>
</dbReference>
<dbReference type="Proteomes" id="UP000467201">
    <property type="component" value="Chromosome"/>
</dbReference>
<organism evidence="2 3">
    <name type="scientific">Mycolicibacterium doricum</name>
    <dbReference type="NCBI Taxonomy" id="126673"/>
    <lineage>
        <taxon>Bacteria</taxon>
        <taxon>Bacillati</taxon>
        <taxon>Actinomycetota</taxon>
        <taxon>Actinomycetes</taxon>
        <taxon>Mycobacteriales</taxon>
        <taxon>Mycobacteriaceae</taxon>
        <taxon>Mycolicibacterium</taxon>
    </lineage>
</organism>
<keyword evidence="3" id="KW-1185">Reference proteome</keyword>
<evidence type="ECO:0000313" key="3">
    <source>
        <dbReference type="Proteomes" id="UP000193564"/>
    </source>
</evidence>